<dbReference type="Proteomes" id="UP001392437">
    <property type="component" value="Unassembled WGS sequence"/>
</dbReference>
<proteinExistence type="predicted"/>
<comment type="caution">
    <text evidence="2">The sequence shown here is derived from an EMBL/GenBank/DDBJ whole genome shotgun (WGS) entry which is preliminary data.</text>
</comment>
<accession>A0AAW0QAH9</accession>
<name>A0AAW0QAH9_9PEZI</name>
<feature type="region of interest" description="Disordered" evidence="1">
    <location>
        <begin position="128"/>
        <end position="187"/>
    </location>
</feature>
<evidence type="ECO:0000256" key="1">
    <source>
        <dbReference type="SAM" id="MobiDB-lite"/>
    </source>
</evidence>
<organism evidence="2 3">
    <name type="scientific">Apiospora kogelbergensis</name>
    <dbReference type="NCBI Taxonomy" id="1337665"/>
    <lineage>
        <taxon>Eukaryota</taxon>
        <taxon>Fungi</taxon>
        <taxon>Dikarya</taxon>
        <taxon>Ascomycota</taxon>
        <taxon>Pezizomycotina</taxon>
        <taxon>Sordariomycetes</taxon>
        <taxon>Xylariomycetidae</taxon>
        <taxon>Amphisphaeriales</taxon>
        <taxon>Apiosporaceae</taxon>
        <taxon>Apiospora</taxon>
    </lineage>
</organism>
<evidence type="ECO:0000313" key="3">
    <source>
        <dbReference type="Proteomes" id="UP001392437"/>
    </source>
</evidence>
<feature type="compositionally biased region" description="Pro residues" evidence="1">
    <location>
        <begin position="163"/>
        <end position="172"/>
    </location>
</feature>
<dbReference type="EMBL" id="JAQQWP010000010">
    <property type="protein sequence ID" value="KAK8097287.1"/>
    <property type="molecule type" value="Genomic_DNA"/>
</dbReference>
<gene>
    <name evidence="2" type="ORF">PG999_013231</name>
</gene>
<feature type="compositionally biased region" description="Polar residues" evidence="1">
    <location>
        <begin position="33"/>
        <end position="42"/>
    </location>
</feature>
<feature type="compositionally biased region" description="Polar residues" evidence="1">
    <location>
        <begin position="53"/>
        <end position="63"/>
    </location>
</feature>
<feature type="region of interest" description="Disordered" evidence="1">
    <location>
        <begin position="33"/>
        <end position="64"/>
    </location>
</feature>
<protein>
    <submittedName>
        <fullName evidence="2">Uncharacterized protein</fullName>
    </submittedName>
</protein>
<dbReference type="AlphaFoldDB" id="A0AAW0QAH9"/>
<keyword evidence="3" id="KW-1185">Reference proteome</keyword>
<reference evidence="2 3" key="1">
    <citation type="submission" date="2023-01" db="EMBL/GenBank/DDBJ databases">
        <title>Analysis of 21 Apiospora genomes using comparative genomics revels a genus with tremendous synthesis potential of carbohydrate active enzymes and secondary metabolites.</title>
        <authorList>
            <person name="Sorensen T."/>
        </authorList>
    </citation>
    <scope>NUCLEOTIDE SEQUENCE [LARGE SCALE GENOMIC DNA]</scope>
    <source>
        <strain evidence="2 3">CBS 117206</strain>
    </source>
</reference>
<sequence>MHFGVILPPAFCAVYMYIQLSAGQEFMTRNLTSGSDMKTATGTCKKPNKRGHTSSAGNNSTVEGVQRRIDVAPDVGGLVESVGGALDGLVNALIGAESTTSTSSVSKSRPATSTTVLTTSIITVTSATTVVAPEPPPATTNVSPGPAPQPPSLTVPFTVVPPEAVPPPPAENPPQTATGSPTPGETVLPATTQLSSSLVLGNLGYFSSFSFRKRLLIVVSSFGSGGAELSRAPFLFIFNRLLCRSKRSRRSRNGALASRRTPRTGPRFPQQAWVQHWGHRSAERWSPRPSPQNRGFLASVINSLKDPRRKTCPHA</sequence>
<evidence type="ECO:0000313" key="2">
    <source>
        <dbReference type="EMBL" id="KAK8097287.1"/>
    </source>
</evidence>
<feature type="region of interest" description="Disordered" evidence="1">
    <location>
        <begin position="249"/>
        <end position="271"/>
    </location>
</feature>